<keyword evidence="3" id="KW-1185">Reference proteome</keyword>
<evidence type="ECO:0000313" key="2">
    <source>
        <dbReference type="EMBL" id="RUO95986.1"/>
    </source>
</evidence>
<dbReference type="AlphaFoldDB" id="A0A432ZZY7"/>
<keyword evidence="1" id="KW-1133">Transmembrane helix</keyword>
<sequence length="97" mass="11000">MQPLLFNSDRIPHRSRRLQVTVTTLKRFRTPAFRWTRTLLFLFMGLSGVIPSVHAVLLYGVCGSARARLIRDDRECSKGQKARFGVLSGLTACPRIL</sequence>
<gene>
    <name evidence="2" type="ORF">BC936DRAFT_142839</name>
</gene>
<keyword evidence="1" id="KW-0812">Transmembrane</keyword>
<protein>
    <recommendedName>
        <fullName evidence="4">Transmembrane protein</fullName>
    </recommendedName>
</protein>
<evidence type="ECO:0000313" key="3">
    <source>
        <dbReference type="Proteomes" id="UP000268093"/>
    </source>
</evidence>
<comment type="caution">
    <text evidence="2">The sequence shown here is derived from an EMBL/GenBank/DDBJ whole genome shotgun (WGS) entry which is preliminary data.</text>
</comment>
<dbReference type="OrthoDB" id="529367at2759"/>
<evidence type="ECO:0008006" key="4">
    <source>
        <dbReference type="Google" id="ProtNLM"/>
    </source>
</evidence>
<organism evidence="2 3">
    <name type="scientific">Jimgerdemannia flammicorona</name>
    <dbReference type="NCBI Taxonomy" id="994334"/>
    <lineage>
        <taxon>Eukaryota</taxon>
        <taxon>Fungi</taxon>
        <taxon>Fungi incertae sedis</taxon>
        <taxon>Mucoromycota</taxon>
        <taxon>Mucoromycotina</taxon>
        <taxon>Endogonomycetes</taxon>
        <taxon>Endogonales</taxon>
        <taxon>Endogonaceae</taxon>
        <taxon>Jimgerdemannia</taxon>
    </lineage>
</organism>
<evidence type="ECO:0000256" key="1">
    <source>
        <dbReference type="SAM" id="Phobius"/>
    </source>
</evidence>
<name>A0A432ZZY7_9FUNG</name>
<reference evidence="2 3" key="1">
    <citation type="journal article" date="2018" name="New Phytol.">
        <title>Phylogenomics of Endogonaceae and evolution of mycorrhizas within Mucoromycota.</title>
        <authorList>
            <person name="Chang Y."/>
            <person name="Desiro A."/>
            <person name="Na H."/>
            <person name="Sandor L."/>
            <person name="Lipzen A."/>
            <person name="Clum A."/>
            <person name="Barry K."/>
            <person name="Grigoriev I.V."/>
            <person name="Martin F.M."/>
            <person name="Stajich J.E."/>
            <person name="Smith M.E."/>
            <person name="Bonito G."/>
            <person name="Spatafora J.W."/>
        </authorList>
    </citation>
    <scope>NUCLEOTIDE SEQUENCE [LARGE SCALE GENOMIC DNA]</scope>
    <source>
        <strain evidence="2 3">GMNB39</strain>
    </source>
</reference>
<dbReference type="Proteomes" id="UP000268093">
    <property type="component" value="Unassembled WGS sequence"/>
</dbReference>
<proteinExistence type="predicted"/>
<feature type="transmembrane region" description="Helical" evidence="1">
    <location>
        <begin position="39"/>
        <end position="61"/>
    </location>
</feature>
<dbReference type="EMBL" id="RBNI01024294">
    <property type="protein sequence ID" value="RUO95986.1"/>
    <property type="molecule type" value="Genomic_DNA"/>
</dbReference>
<accession>A0A432ZZY7</accession>
<keyword evidence="1" id="KW-0472">Membrane</keyword>